<organism evidence="3 4">
    <name type="scientific">Paramecium pentaurelia</name>
    <dbReference type="NCBI Taxonomy" id="43138"/>
    <lineage>
        <taxon>Eukaryota</taxon>
        <taxon>Sar</taxon>
        <taxon>Alveolata</taxon>
        <taxon>Ciliophora</taxon>
        <taxon>Intramacronucleata</taxon>
        <taxon>Oligohymenophorea</taxon>
        <taxon>Peniculida</taxon>
        <taxon>Parameciidae</taxon>
        <taxon>Paramecium</taxon>
    </lineage>
</organism>
<evidence type="ECO:0000259" key="2">
    <source>
        <dbReference type="PROSITE" id="PS51468"/>
    </source>
</evidence>
<dbReference type="SMART" id="SM00327">
    <property type="entry name" value="VWA"/>
    <property type="match status" value="1"/>
</dbReference>
<dbReference type="InterPro" id="IPR002035">
    <property type="entry name" value="VWF_A"/>
</dbReference>
<accession>A0A8S1T7M6</accession>
<proteinExistence type="predicted"/>
<dbReference type="Pfam" id="PF08487">
    <property type="entry name" value="VIT"/>
    <property type="match status" value="1"/>
</dbReference>
<dbReference type="PANTHER" id="PTHR45737">
    <property type="entry name" value="VON WILLEBRAND FACTOR A DOMAIN-CONTAINING PROTEIN 5A"/>
    <property type="match status" value="1"/>
</dbReference>
<reference evidence="3" key="1">
    <citation type="submission" date="2021-01" db="EMBL/GenBank/DDBJ databases">
        <authorList>
            <consortium name="Genoscope - CEA"/>
            <person name="William W."/>
        </authorList>
    </citation>
    <scope>NUCLEOTIDE SEQUENCE</scope>
</reference>
<dbReference type="Pfam" id="PF13768">
    <property type="entry name" value="VWA_3"/>
    <property type="match status" value="1"/>
</dbReference>
<dbReference type="OrthoDB" id="1729737at2759"/>
<evidence type="ECO:0000313" key="3">
    <source>
        <dbReference type="EMBL" id="CAD8148263.1"/>
    </source>
</evidence>
<evidence type="ECO:0008006" key="5">
    <source>
        <dbReference type="Google" id="ProtNLM"/>
    </source>
</evidence>
<gene>
    <name evidence="3" type="ORF">PPENT_87.1.T0170402</name>
</gene>
<evidence type="ECO:0000313" key="4">
    <source>
        <dbReference type="Proteomes" id="UP000689195"/>
    </source>
</evidence>
<dbReference type="PROSITE" id="PS50234">
    <property type="entry name" value="VWFA"/>
    <property type="match status" value="1"/>
</dbReference>
<name>A0A8S1T7M6_9CILI</name>
<evidence type="ECO:0000259" key="1">
    <source>
        <dbReference type="PROSITE" id="PS50234"/>
    </source>
</evidence>
<dbReference type="Proteomes" id="UP000689195">
    <property type="component" value="Unassembled WGS sequence"/>
</dbReference>
<keyword evidence="4" id="KW-1185">Reference proteome</keyword>
<dbReference type="EMBL" id="CAJJDO010000017">
    <property type="protein sequence ID" value="CAD8148263.1"/>
    <property type="molecule type" value="Genomic_DNA"/>
</dbReference>
<protein>
    <recommendedName>
        <fullName evidence="5">VWFA domain-containing protein</fullName>
    </recommendedName>
</protein>
<dbReference type="PANTHER" id="PTHR45737:SF6">
    <property type="entry name" value="VON WILLEBRAND FACTOR A DOMAIN-CONTAINING PROTEIN 5A"/>
    <property type="match status" value="1"/>
</dbReference>
<dbReference type="PROSITE" id="PS51468">
    <property type="entry name" value="VIT"/>
    <property type="match status" value="1"/>
</dbReference>
<dbReference type="InterPro" id="IPR013694">
    <property type="entry name" value="VIT"/>
</dbReference>
<feature type="domain" description="VWFA" evidence="1">
    <location>
        <begin position="481"/>
        <end position="652"/>
    </location>
</feature>
<sequence>MNEKKIYFSTQSISQQIIIKGEKQKILINKDTQNLQQEKENTQKSFSNQRSQIIVANHSLPYQLNKFSLLLEIFVELLYAILRQSLAKAFKSKSLNLTLINSFFHSNLNTIKFIIELCFQHQSEQLDSQVFEIFVNYDIYQMIDDQFYQPKIINNSLQQRGIKNEDKIISASYIQVCYDVQRNTIIPLKNVNYHLTILQGLSVVELQQIYSTENYDYPLELEYVFSINENAAVTKMKVELGEKVVYGIIKEKEEAQIEYNNGMNQGKTMVYSEEDKEFSQIKRVRIGQLAPKKELKIIFQYVQPQDVFLNKFWKIDINPIIDNNYLHQKDKSQSQNSQIINYLNSKFKLKDFKFLYKQDIQITFDTGSHITFWKSPTHKLHSTDVDDAKQDGKNNKIILRLDNIPENQNPEKQFTLLFSSDDINLPRAILSHTNNDALEYQKYCATLTFIPKFNQVSLDDAYTQYLDSLSLPYNQVLNRGNYLFFIDRSGSMNGQRIKRAKESLILFLKSLPQDSYFNIISFGSKYISIWNESKQYNQETLDEAIKCVDNMNADMGGTEIYTSLKEMVYNSSYGTSNETILNVFLLTDGEDTAKPIIELVQNNNRAETRIYTLGIGSGCNQYLIKRMAEVGNGKFHFLSDNEDINAKVIDLLEDSLTPYLKAFKVETNAIKISSIIPDPESIVSLKKNQELTIQILFSSQQDQDNIQFKINCFDSQDQKQINYNVNLNLNQSKDNEYFHKLAAHKFITYYENALKYGEQQVNFIKLNKKYLDDEDIVNLSVENQILSNKTAFVCEICELEDQFKQQARSKIQIPQRPKRLENHFQDQQLRCVGMQQSMFYPQCGSSQIMNMPLQTMCSQSNAIVLPRPQQMQYPRCRTVRPKFMCSPMENLRQEQCAQMKDFPMQMNAQLQLQKLSDINKDELNVKLSYNQLIQFAQADGSFKISNDIQLKINFNNLNNEQGLKDDVWNTLLILLYLEKYCSEDKKSWQLVFSKGILYLSKHGINYTEKKLEYEHSQA</sequence>
<dbReference type="AlphaFoldDB" id="A0A8S1T7M6"/>
<comment type="caution">
    <text evidence="3">The sequence shown here is derived from an EMBL/GenBank/DDBJ whole genome shotgun (WGS) entry which is preliminary data.</text>
</comment>
<feature type="domain" description="VIT" evidence="2">
    <location>
        <begin position="172"/>
        <end position="303"/>
    </location>
</feature>